<feature type="domain" description="Pirin N-terminal" evidence="5">
    <location>
        <begin position="34"/>
        <end position="139"/>
    </location>
</feature>
<dbReference type="InterPro" id="IPR011051">
    <property type="entry name" value="RmlC_Cupin_sf"/>
</dbReference>
<evidence type="ECO:0000256" key="4">
    <source>
        <dbReference type="SAM" id="MobiDB-lite"/>
    </source>
</evidence>
<dbReference type="CDD" id="cd02247">
    <property type="entry name" value="cupin_pirin_C"/>
    <property type="match status" value="1"/>
</dbReference>
<dbReference type="CDD" id="cd02909">
    <property type="entry name" value="cupin_pirin_N"/>
    <property type="match status" value="1"/>
</dbReference>
<evidence type="ECO:0000256" key="2">
    <source>
        <dbReference type="PIRSR" id="PIRSR006232-1"/>
    </source>
</evidence>
<dbReference type="PIRSF" id="PIRSF006232">
    <property type="entry name" value="Pirin"/>
    <property type="match status" value="1"/>
</dbReference>
<dbReference type="EMBL" id="FWFQ01000001">
    <property type="protein sequence ID" value="SLN11777.1"/>
    <property type="molecule type" value="Genomic_DNA"/>
</dbReference>
<keyword evidence="2" id="KW-0408">Iron</keyword>
<evidence type="ECO:0000313" key="7">
    <source>
        <dbReference type="EMBL" id="SLN11777.1"/>
    </source>
</evidence>
<dbReference type="InterPro" id="IPR008778">
    <property type="entry name" value="Pirin_C_dom"/>
</dbReference>
<feature type="region of interest" description="Disordered" evidence="4">
    <location>
        <begin position="297"/>
        <end position="318"/>
    </location>
</feature>
<dbReference type="GO" id="GO:0046872">
    <property type="term" value="F:metal ion binding"/>
    <property type="evidence" value="ECO:0007669"/>
    <property type="project" value="UniProtKB-KW"/>
</dbReference>
<evidence type="ECO:0000259" key="5">
    <source>
        <dbReference type="Pfam" id="PF02678"/>
    </source>
</evidence>
<dbReference type="Gene3D" id="2.60.120.10">
    <property type="entry name" value="Jelly Rolls"/>
    <property type="match status" value="2"/>
</dbReference>
<dbReference type="Proteomes" id="UP000193409">
    <property type="component" value="Unassembled WGS sequence"/>
</dbReference>
<evidence type="ECO:0000256" key="1">
    <source>
        <dbReference type="ARBA" id="ARBA00008416"/>
    </source>
</evidence>
<keyword evidence="2" id="KW-0479">Metal-binding</keyword>
<dbReference type="InterPro" id="IPR014710">
    <property type="entry name" value="RmlC-like_jellyroll"/>
</dbReference>
<protein>
    <submittedName>
        <fullName evidence="7">Pirin</fullName>
    </submittedName>
</protein>
<feature type="domain" description="Pirin C-terminal" evidence="6">
    <location>
        <begin position="192"/>
        <end position="290"/>
    </location>
</feature>
<name>A0A1Y5R9B4_9RHOB</name>
<evidence type="ECO:0000313" key="8">
    <source>
        <dbReference type="Proteomes" id="UP000193409"/>
    </source>
</evidence>
<accession>A0A1Y5R9B4</accession>
<sequence>MSWNPALDPDCPTGDAVDAIDTLIVPRARDLGGFEVRRALPAPERQMVGPFIFFDQMGPAEFLSGQGIDVRPHPHIGLATVTYLFSGKIHHRDSLGTNQWIEEGAVNWMVAGNGITHSERIDEEVRQQPQLLSGIQTWVALPEDREDDPAAFIHAPKAELPALEGEGKQVRLILGTAWGESAPVPVASEMFYADAVLAPGASIPLPDGHEDRGAYVLDGEVEVSGQRFDAGRMMIFRPGDRVSLRAGPQGARLMLLGGETLNGPRYIWWNFVSSSKEKIEAAKEAWRQGDWRNGRFQLPPDDDSEFIPLPDLPGRIKG</sequence>
<dbReference type="AlphaFoldDB" id="A0A1Y5R9B4"/>
<feature type="binding site" evidence="2">
    <location>
        <position position="73"/>
    </location>
    <ligand>
        <name>Fe cation</name>
        <dbReference type="ChEBI" id="CHEBI:24875"/>
    </ligand>
</feature>
<feature type="binding site" evidence="2">
    <location>
        <position position="75"/>
    </location>
    <ligand>
        <name>Fe cation</name>
        <dbReference type="ChEBI" id="CHEBI:24875"/>
    </ligand>
</feature>
<feature type="binding site" evidence="2">
    <location>
        <position position="117"/>
    </location>
    <ligand>
        <name>Fe cation</name>
        <dbReference type="ChEBI" id="CHEBI:24875"/>
    </ligand>
</feature>
<feature type="binding site" evidence="2">
    <location>
        <position position="119"/>
    </location>
    <ligand>
        <name>Fe cation</name>
        <dbReference type="ChEBI" id="CHEBI:24875"/>
    </ligand>
</feature>
<comment type="cofactor">
    <cofactor evidence="2">
        <name>Fe cation</name>
        <dbReference type="ChEBI" id="CHEBI:24875"/>
    </cofactor>
    <text evidence="2">Binds 1 Fe cation per subunit.</text>
</comment>
<dbReference type="InterPro" id="IPR003829">
    <property type="entry name" value="Pirin_N_dom"/>
</dbReference>
<dbReference type="PANTHER" id="PTHR13903">
    <property type="entry name" value="PIRIN-RELATED"/>
    <property type="match status" value="1"/>
</dbReference>
<evidence type="ECO:0000256" key="3">
    <source>
        <dbReference type="RuleBase" id="RU003457"/>
    </source>
</evidence>
<evidence type="ECO:0000259" key="6">
    <source>
        <dbReference type="Pfam" id="PF05726"/>
    </source>
</evidence>
<reference evidence="7 8" key="1">
    <citation type="submission" date="2017-03" db="EMBL/GenBank/DDBJ databases">
        <authorList>
            <person name="Afonso C.L."/>
            <person name="Miller P.J."/>
            <person name="Scott M.A."/>
            <person name="Spackman E."/>
            <person name="Goraichik I."/>
            <person name="Dimitrov K.M."/>
            <person name="Suarez D.L."/>
            <person name="Swayne D.E."/>
        </authorList>
    </citation>
    <scope>NUCLEOTIDE SEQUENCE [LARGE SCALE GENOMIC DNA]</scope>
    <source>
        <strain evidence="7 8">CECT 7680</strain>
    </source>
</reference>
<dbReference type="PANTHER" id="PTHR13903:SF8">
    <property type="entry name" value="PIRIN"/>
    <property type="match status" value="1"/>
</dbReference>
<proteinExistence type="inferred from homology"/>
<dbReference type="OrthoDB" id="9780903at2"/>
<dbReference type="Pfam" id="PF02678">
    <property type="entry name" value="Pirin"/>
    <property type="match status" value="1"/>
</dbReference>
<comment type="similarity">
    <text evidence="1 3">Belongs to the pirin family.</text>
</comment>
<dbReference type="RefSeq" id="WP_085866756.1">
    <property type="nucleotide sequence ID" value="NZ_FWFQ01000001.1"/>
</dbReference>
<organism evidence="7 8">
    <name type="scientific">Pseudoruegeria aquimaris</name>
    <dbReference type="NCBI Taxonomy" id="393663"/>
    <lineage>
        <taxon>Bacteria</taxon>
        <taxon>Pseudomonadati</taxon>
        <taxon>Pseudomonadota</taxon>
        <taxon>Alphaproteobacteria</taxon>
        <taxon>Rhodobacterales</taxon>
        <taxon>Roseobacteraceae</taxon>
        <taxon>Pseudoruegeria</taxon>
    </lineage>
</organism>
<dbReference type="InterPro" id="IPR012093">
    <property type="entry name" value="Pirin"/>
</dbReference>
<dbReference type="Pfam" id="PF05726">
    <property type="entry name" value="Pirin_C"/>
    <property type="match status" value="1"/>
</dbReference>
<gene>
    <name evidence="7" type="ORF">PSA7680_00161</name>
</gene>
<keyword evidence="8" id="KW-1185">Reference proteome</keyword>
<dbReference type="SUPFAM" id="SSF51182">
    <property type="entry name" value="RmlC-like cupins"/>
    <property type="match status" value="1"/>
</dbReference>